<feature type="region of interest" description="Disordered" evidence="2">
    <location>
        <begin position="385"/>
        <end position="430"/>
    </location>
</feature>
<dbReference type="GO" id="GO:0045721">
    <property type="term" value="P:negative regulation of gluconeogenesis"/>
    <property type="evidence" value="ECO:0007669"/>
    <property type="project" value="TreeGrafter"/>
</dbReference>
<evidence type="ECO:0000256" key="2">
    <source>
        <dbReference type="SAM" id="MobiDB-lite"/>
    </source>
</evidence>
<dbReference type="CDD" id="cd17039">
    <property type="entry name" value="Ubl_ubiquitin_like"/>
    <property type="match status" value="1"/>
</dbReference>
<dbReference type="InterPro" id="IPR000626">
    <property type="entry name" value="Ubiquitin-like_dom"/>
</dbReference>
<dbReference type="PANTHER" id="PTHR14534">
    <property type="entry name" value="VACUOLAR IMPORT AND DEGRADATION PROTEIN 24"/>
    <property type="match status" value="1"/>
</dbReference>
<evidence type="ECO:0000313" key="4">
    <source>
        <dbReference type="EMBL" id="OAL34261.1"/>
    </source>
</evidence>
<comment type="caution">
    <text evidence="4">The sequence shown here is derived from an EMBL/GenBank/DDBJ whole genome shotgun (WGS) entry which is preliminary data.</text>
</comment>
<keyword evidence="5" id="KW-1185">Reference proteome</keyword>
<dbReference type="GO" id="GO:0043161">
    <property type="term" value="P:proteasome-mediated ubiquitin-dependent protein catabolic process"/>
    <property type="evidence" value="ECO:0007669"/>
    <property type="project" value="TreeGrafter"/>
</dbReference>
<dbReference type="InterPro" id="IPR032752">
    <property type="entry name" value="DC-UbP/UBTD2_N"/>
</dbReference>
<dbReference type="Gene3D" id="1.20.225.20">
    <property type="entry name" value="Ub domain-containing protein, DC-UbP/UBTD2, N-terminal domain"/>
    <property type="match status" value="1"/>
</dbReference>
<dbReference type="GO" id="GO:0005773">
    <property type="term" value="C:vacuole"/>
    <property type="evidence" value="ECO:0007669"/>
    <property type="project" value="GOC"/>
</dbReference>
<dbReference type="PANTHER" id="PTHR14534:SF3">
    <property type="entry name" value="GID COMPLEX SUBUNIT 4 HOMOLOG"/>
    <property type="match status" value="1"/>
</dbReference>
<dbReference type="InterPro" id="IPR038169">
    <property type="entry name" value="DC-UbP/UBTD2_N_sf"/>
</dbReference>
<feature type="compositionally biased region" description="Basic and acidic residues" evidence="2">
    <location>
        <begin position="576"/>
        <end position="591"/>
    </location>
</feature>
<protein>
    <recommendedName>
        <fullName evidence="3">Ubiquitin-like domain-containing protein</fullName>
    </recommendedName>
</protein>
<feature type="region of interest" description="Disordered" evidence="2">
    <location>
        <begin position="149"/>
        <end position="188"/>
    </location>
</feature>
<evidence type="ECO:0000256" key="1">
    <source>
        <dbReference type="ARBA" id="ARBA00061469"/>
    </source>
</evidence>
<evidence type="ECO:0000259" key="3">
    <source>
        <dbReference type="PROSITE" id="PS50053"/>
    </source>
</evidence>
<dbReference type="EMBL" id="LVCJ01000041">
    <property type="protein sequence ID" value="OAL34261.1"/>
    <property type="molecule type" value="Genomic_DNA"/>
</dbReference>
<dbReference type="InterPro" id="IPR029071">
    <property type="entry name" value="Ubiquitin-like_domsf"/>
</dbReference>
<dbReference type="GeneID" id="34589931"/>
<reference evidence="4 5" key="1">
    <citation type="submission" date="2016-03" db="EMBL/GenBank/DDBJ databases">
        <title>The draft genome sequence of Fonsecaea nubica causative agent of cutaneous subcutaneous infection in human host.</title>
        <authorList>
            <person name="Costa F."/>
            <person name="Sybren D.H."/>
            <person name="Raittz R.T."/>
            <person name="Weiss V.A."/>
            <person name="Leao A.C."/>
            <person name="Gomes R."/>
            <person name="De Souza E.M."/>
            <person name="Pedrosa F.O."/>
            <person name="Steffens M.B."/>
            <person name="Bombassaro A."/>
            <person name="Tadra-Sfeir M.Z."/>
            <person name="Moreno L.F."/>
            <person name="Najafzadeh M.J."/>
            <person name="Felipe M.S."/>
            <person name="Teixeira M."/>
            <person name="Sun J."/>
            <person name="Xi L."/>
            <person name="Castro M.A."/>
            <person name="Vicente V.A."/>
        </authorList>
    </citation>
    <scope>NUCLEOTIDE SEQUENCE [LARGE SCALE GENOMIC DNA]</scope>
    <source>
        <strain evidence="4 5">CBS 269.64</strain>
    </source>
</reference>
<proteinExistence type="inferred from homology"/>
<organism evidence="4 5">
    <name type="scientific">Fonsecaea nubica</name>
    <dbReference type="NCBI Taxonomy" id="856822"/>
    <lineage>
        <taxon>Eukaryota</taxon>
        <taxon>Fungi</taxon>
        <taxon>Dikarya</taxon>
        <taxon>Ascomycota</taxon>
        <taxon>Pezizomycotina</taxon>
        <taxon>Eurotiomycetes</taxon>
        <taxon>Chaetothyriomycetidae</taxon>
        <taxon>Chaetothyriales</taxon>
        <taxon>Herpotrichiellaceae</taxon>
        <taxon>Fonsecaea</taxon>
    </lineage>
</organism>
<name>A0A178CZ73_9EURO</name>
<dbReference type="AlphaFoldDB" id="A0A178CZ73"/>
<dbReference type="OrthoDB" id="62at2759"/>
<feature type="compositionally biased region" description="Polar residues" evidence="2">
    <location>
        <begin position="161"/>
        <end position="176"/>
    </location>
</feature>
<feature type="compositionally biased region" description="Polar residues" evidence="2">
    <location>
        <begin position="407"/>
        <end position="425"/>
    </location>
</feature>
<dbReference type="Proteomes" id="UP000185904">
    <property type="component" value="Unassembled WGS sequence"/>
</dbReference>
<dbReference type="GO" id="GO:0006623">
    <property type="term" value="P:protein targeting to vacuole"/>
    <property type="evidence" value="ECO:0007669"/>
    <property type="project" value="TreeGrafter"/>
</dbReference>
<dbReference type="GO" id="GO:0007039">
    <property type="term" value="P:protein catabolic process in the vacuole"/>
    <property type="evidence" value="ECO:0007669"/>
    <property type="project" value="TreeGrafter"/>
</dbReference>
<dbReference type="PROSITE" id="PS50053">
    <property type="entry name" value="UBIQUITIN_2"/>
    <property type="match status" value="1"/>
</dbReference>
<dbReference type="InterPro" id="IPR018618">
    <property type="entry name" value="GID4/10-like"/>
</dbReference>
<evidence type="ECO:0000313" key="5">
    <source>
        <dbReference type="Proteomes" id="UP000185904"/>
    </source>
</evidence>
<feature type="domain" description="Ubiquitin-like" evidence="3">
    <location>
        <begin position="600"/>
        <end position="673"/>
    </location>
</feature>
<gene>
    <name evidence="4" type="ORF">AYO20_06517</name>
</gene>
<comment type="similarity">
    <text evidence="1">Belongs to the GID4/VID24 family.</text>
</comment>
<dbReference type="RefSeq" id="XP_022499273.1">
    <property type="nucleotide sequence ID" value="XM_022644806.1"/>
</dbReference>
<feature type="region of interest" description="Disordered" evidence="2">
    <location>
        <begin position="569"/>
        <end position="593"/>
    </location>
</feature>
<dbReference type="Pfam" id="PF16455">
    <property type="entry name" value="UBD"/>
    <property type="match status" value="1"/>
</dbReference>
<dbReference type="Pfam" id="PF09783">
    <property type="entry name" value="Vac_ImportDeg"/>
    <property type="match status" value="1"/>
</dbReference>
<accession>A0A178CZ73</accession>
<dbReference type="SUPFAM" id="SSF54236">
    <property type="entry name" value="Ubiquitin-like"/>
    <property type="match status" value="1"/>
</dbReference>
<dbReference type="GO" id="GO:0034657">
    <property type="term" value="C:GID complex"/>
    <property type="evidence" value="ECO:0007669"/>
    <property type="project" value="TreeGrafter"/>
</dbReference>
<sequence length="678" mass="75197">MPTHAPATPFGPHTSEIAITQPNVACPAPLTPPPENDGNETSRRLVTPQTLNSGHVFNRRQVGDNTAAGMAQMQEETLYTTPPSFDEKIHADGTSATSMIDGVDDDMSLSERIEDDGDRETDGFDATSGTPIVSQGNARQVLSEMRATEDETGPVCGKSGLGTSSPPLISSANNRTGGFPRAGETPGRPAIDQELDWSNNDLKEWDFSHRQLRPQYPSATFQPYSKFKGTQQSDRQIYNVEVTILTVDIEQCSMSGYLQICGLTPDHPTLTTFFTGEIIGGPNQKYSFRTRDPAWGASDKTDLTHWARFPAWRPLSLHAKRNINFVYPMNHENWWQQDYIFMRWKEHFLVPDYKLKSIQGASFEGFYYICFNQIEGRVITSQTAINGASHDPDSRNFGAPSGLSIHPSETSRSALSTPRDSVNHNARSRQNRPLSLADHYNLPLQPPKPWKSKDRTWTYTQLQRERYEFFETRVTGIPEIWHGLKQVIECLHEGDLADAQGILDALSVTLPTGKLEEGAYDEHGNLYKIPQAVISDPIDVIEDHTDMDSQTVNGTNDIDPIAAKLEAAEGGGNLDGNKDGSNEEKVKEAKGKAPVPKDAVKVRCRLSDRGDPDVVVLLGKSQRVSALVQRIRDETDVPSKAKIRIAYLGKILDEKLTLEEQGWKEGHVVNALVVGVYS</sequence>
<feature type="region of interest" description="Disordered" evidence="2">
    <location>
        <begin position="24"/>
        <end position="68"/>
    </location>
</feature>